<dbReference type="EMBL" id="CP012332">
    <property type="protein sequence ID" value="AKU92295.1"/>
    <property type="molecule type" value="Genomic_DNA"/>
</dbReference>
<keyword evidence="3" id="KW-1185">Reference proteome</keyword>
<dbReference type="KEGG" id="vin:AKJ08_2682"/>
<dbReference type="RefSeq" id="WP_157370668.1">
    <property type="nucleotide sequence ID" value="NZ_CP012332.1"/>
</dbReference>
<dbReference type="STRING" id="1391653.AKJ08_2682"/>
<evidence type="ECO:0000256" key="1">
    <source>
        <dbReference type="SAM" id="MobiDB-lite"/>
    </source>
</evidence>
<protein>
    <submittedName>
        <fullName evidence="2">Uncharacterized protein</fullName>
    </submittedName>
</protein>
<reference evidence="2 3" key="1">
    <citation type="submission" date="2015-08" db="EMBL/GenBank/DDBJ databases">
        <authorList>
            <person name="Babu N.S."/>
            <person name="Beckwith C.J."/>
            <person name="Beseler K.G."/>
            <person name="Brison A."/>
            <person name="Carone J.V."/>
            <person name="Caskin T.P."/>
            <person name="Diamond M."/>
            <person name="Durham M.E."/>
            <person name="Foxe J.M."/>
            <person name="Go M."/>
            <person name="Henderson B.A."/>
            <person name="Jones I.B."/>
            <person name="McGettigan J.A."/>
            <person name="Micheletti S.J."/>
            <person name="Nasrallah M.E."/>
            <person name="Ortiz D."/>
            <person name="Piller C.R."/>
            <person name="Privatt S.R."/>
            <person name="Schneider S.L."/>
            <person name="Sharp S."/>
            <person name="Smith T.C."/>
            <person name="Stanton J.D."/>
            <person name="Ullery H.E."/>
            <person name="Wilson R.J."/>
            <person name="Serrano M.G."/>
            <person name="Buck G."/>
            <person name="Lee V."/>
            <person name="Wang Y."/>
            <person name="Carvalho R."/>
            <person name="Voegtly L."/>
            <person name="Shi R."/>
            <person name="Duckworth R."/>
            <person name="Johnson A."/>
            <person name="Loviza R."/>
            <person name="Walstead R."/>
            <person name="Shah Z."/>
            <person name="Kiflezghi M."/>
            <person name="Wade K."/>
            <person name="Ball S.L."/>
            <person name="Bradley K.W."/>
            <person name="Asai D.J."/>
            <person name="Bowman C.A."/>
            <person name="Russell D.A."/>
            <person name="Pope W.H."/>
            <person name="Jacobs-Sera D."/>
            <person name="Hendrix R.W."/>
            <person name="Hatfull G.F."/>
        </authorList>
    </citation>
    <scope>NUCLEOTIDE SEQUENCE [LARGE SCALE GENOMIC DNA]</scope>
    <source>
        <strain evidence="2 3">DSM 27710</strain>
    </source>
</reference>
<evidence type="ECO:0000313" key="3">
    <source>
        <dbReference type="Proteomes" id="UP000055590"/>
    </source>
</evidence>
<dbReference type="OrthoDB" id="5382839at2"/>
<dbReference type="Proteomes" id="UP000055590">
    <property type="component" value="Chromosome"/>
</dbReference>
<gene>
    <name evidence="2" type="ORF">AKJ08_2682</name>
</gene>
<dbReference type="AlphaFoldDB" id="A0A0K1PFK3"/>
<name>A0A0K1PFK3_9BACT</name>
<sequence>MDLNTKKKWAVYTIRERQGLEKPYWMRVGVAFMNRDGSFNLHLDATPLDGKLQMREWREEAALSPSAPSGEIMGVAEGKRSRSNGKAQAEAEAAVPF</sequence>
<accession>A0A0K1PFK3</accession>
<evidence type="ECO:0000313" key="2">
    <source>
        <dbReference type="EMBL" id="AKU92295.1"/>
    </source>
</evidence>
<proteinExistence type="predicted"/>
<feature type="region of interest" description="Disordered" evidence="1">
    <location>
        <begin position="78"/>
        <end position="97"/>
    </location>
</feature>
<organism evidence="2 3">
    <name type="scientific">Vulgatibacter incomptus</name>
    <dbReference type="NCBI Taxonomy" id="1391653"/>
    <lineage>
        <taxon>Bacteria</taxon>
        <taxon>Pseudomonadati</taxon>
        <taxon>Myxococcota</taxon>
        <taxon>Myxococcia</taxon>
        <taxon>Myxococcales</taxon>
        <taxon>Cystobacterineae</taxon>
        <taxon>Vulgatibacteraceae</taxon>
        <taxon>Vulgatibacter</taxon>
    </lineage>
</organism>